<name>A0A6A6E0F9_9PEZI</name>
<reference evidence="5" key="1">
    <citation type="journal article" date="2020" name="Stud. Mycol.">
        <title>101 Dothideomycetes genomes: a test case for predicting lifestyles and emergence of pathogens.</title>
        <authorList>
            <person name="Haridas S."/>
            <person name="Albert R."/>
            <person name="Binder M."/>
            <person name="Bloem J."/>
            <person name="Labutti K."/>
            <person name="Salamov A."/>
            <person name="Andreopoulos B."/>
            <person name="Baker S."/>
            <person name="Barry K."/>
            <person name="Bills G."/>
            <person name="Bluhm B."/>
            <person name="Cannon C."/>
            <person name="Castanera R."/>
            <person name="Culley D."/>
            <person name="Daum C."/>
            <person name="Ezra D."/>
            <person name="Gonzalez J."/>
            <person name="Henrissat B."/>
            <person name="Kuo A."/>
            <person name="Liang C."/>
            <person name="Lipzen A."/>
            <person name="Lutzoni F."/>
            <person name="Magnuson J."/>
            <person name="Mondo S."/>
            <person name="Nolan M."/>
            <person name="Ohm R."/>
            <person name="Pangilinan J."/>
            <person name="Park H.-J."/>
            <person name="Ramirez L."/>
            <person name="Alfaro M."/>
            <person name="Sun H."/>
            <person name="Tritt A."/>
            <person name="Yoshinaga Y."/>
            <person name="Zwiers L.-H."/>
            <person name="Turgeon B."/>
            <person name="Goodwin S."/>
            <person name="Spatafora J."/>
            <person name="Crous P."/>
            <person name="Grigoriev I."/>
        </authorList>
    </citation>
    <scope>NUCLEOTIDE SEQUENCE</scope>
    <source>
        <strain evidence="5">CBS 207.26</strain>
    </source>
</reference>
<evidence type="ECO:0000313" key="6">
    <source>
        <dbReference type="Proteomes" id="UP000800200"/>
    </source>
</evidence>
<organism evidence="5 6">
    <name type="scientific">Zopfia rhizophila CBS 207.26</name>
    <dbReference type="NCBI Taxonomy" id="1314779"/>
    <lineage>
        <taxon>Eukaryota</taxon>
        <taxon>Fungi</taxon>
        <taxon>Dikarya</taxon>
        <taxon>Ascomycota</taxon>
        <taxon>Pezizomycotina</taxon>
        <taxon>Dothideomycetes</taxon>
        <taxon>Dothideomycetes incertae sedis</taxon>
        <taxon>Zopfiaceae</taxon>
        <taxon>Zopfia</taxon>
    </lineage>
</organism>
<dbReference type="PANTHER" id="PTHR47706:SF10">
    <property type="entry name" value="NMRA-LIKE DOMAIN-CONTAINING PROTEIN"/>
    <property type="match status" value="1"/>
</dbReference>
<dbReference type="InterPro" id="IPR036291">
    <property type="entry name" value="NAD(P)-bd_dom_sf"/>
</dbReference>
<protein>
    <submittedName>
        <fullName evidence="5">NAD(P)-binding protein</fullName>
    </submittedName>
</protein>
<dbReference type="Gene3D" id="3.40.50.720">
    <property type="entry name" value="NAD(P)-binding Rossmann-like Domain"/>
    <property type="match status" value="1"/>
</dbReference>
<gene>
    <name evidence="5" type="ORF">K469DRAFT_751184</name>
</gene>
<dbReference type="OrthoDB" id="419598at2759"/>
<dbReference type="SUPFAM" id="SSF51735">
    <property type="entry name" value="NAD(P)-binding Rossmann-fold domains"/>
    <property type="match status" value="1"/>
</dbReference>
<dbReference type="AlphaFoldDB" id="A0A6A6E0F9"/>
<dbReference type="EMBL" id="ML994639">
    <property type="protein sequence ID" value="KAF2184152.1"/>
    <property type="molecule type" value="Genomic_DNA"/>
</dbReference>
<evidence type="ECO:0000313" key="5">
    <source>
        <dbReference type="EMBL" id="KAF2184152.1"/>
    </source>
</evidence>
<keyword evidence="3" id="KW-0560">Oxidoreductase</keyword>
<accession>A0A6A6E0F9</accession>
<dbReference type="PANTHER" id="PTHR47706">
    <property type="entry name" value="NMRA-LIKE FAMILY PROTEIN"/>
    <property type="match status" value="1"/>
</dbReference>
<comment type="similarity">
    <text evidence="1">Belongs to the NmrA-type oxidoreductase family. Isoflavone reductase subfamily.</text>
</comment>
<evidence type="ECO:0000259" key="4">
    <source>
        <dbReference type="Pfam" id="PF13460"/>
    </source>
</evidence>
<dbReference type="InterPro" id="IPR016040">
    <property type="entry name" value="NAD(P)-bd_dom"/>
</dbReference>
<dbReference type="Pfam" id="PF13460">
    <property type="entry name" value="NAD_binding_10"/>
    <property type="match status" value="1"/>
</dbReference>
<evidence type="ECO:0000256" key="2">
    <source>
        <dbReference type="ARBA" id="ARBA00022857"/>
    </source>
</evidence>
<evidence type="ECO:0000256" key="1">
    <source>
        <dbReference type="ARBA" id="ARBA00005725"/>
    </source>
</evidence>
<feature type="domain" description="NAD(P)-binding" evidence="4">
    <location>
        <begin position="12"/>
        <end position="136"/>
    </location>
</feature>
<dbReference type="Proteomes" id="UP000800200">
    <property type="component" value="Unassembled WGS sequence"/>
</dbReference>
<proteinExistence type="inferred from homology"/>
<keyword evidence="6" id="KW-1185">Reference proteome</keyword>
<evidence type="ECO:0000256" key="3">
    <source>
        <dbReference type="ARBA" id="ARBA00023002"/>
    </source>
</evidence>
<keyword evidence="2" id="KW-0521">NADP</keyword>
<dbReference type="InterPro" id="IPR051609">
    <property type="entry name" value="NmrA/Isoflavone_reductase-like"/>
</dbReference>
<dbReference type="GO" id="GO:0016491">
    <property type="term" value="F:oxidoreductase activity"/>
    <property type="evidence" value="ECO:0007669"/>
    <property type="project" value="UniProtKB-KW"/>
</dbReference>
<sequence length="327" mass="35820">MDLKNIAIIGPRGNVGSAIISELLKSSPHFNITAITRPTSTYTPPTPSSPITVKTAEFASLDSITTALVNQDAAVCCVSGSATQFEPMKLITDAAIKAGVKVFFADEFVGNLESEHFKILPESYVGAKRRVRKYLEEVLSFHFRFASQVWGRGGRMRKRLMLGPAGFDIKNKRARIYGEGNNTLCWTPLSVIATAAVNMLRNPLPILNKPTHICGVENLTQLSLLSALQAVLETKFSVEYIDVKQINNNALIALERGEVDKAMKGLTVSGQFYVGDSIAREFLALCENERMGVVPMSVESAVRDAIAGWGMEMDVVQSFFRVEPCEP</sequence>